<dbReference type="Proteomes" id="UP000669239">
    <property type="component" value="Unassembled WGS sequence"/>
</dbReference>
<feature type="domain" description="Peptidase M20 dimerisation" evidence="3">
    <location>
        <begin position="214"/>
        <end position="315"/>
    </location>
</feature>
<keyword evidence="6" id="KW-1185">Reference proteome</keyword>
<name>A0AAW5BQ44_9FIRM</name>
<dbReference type="Pfam" id="PF01546">
    <property type="entry name" value="Peptidase_M20"/>
    <property type="match status" value="1"/>
</dbReference>
<evidence type="ECO:0000256" key="2">
    <source>
        <dbReference type="ARBA" id="ARBA00022801"/>
    </source>
</evidence>
<evidence type="ECO:0000313" key="6">
    <source>
        <dbReference type="Proteomes" id="UP000669239"/>
    </source>
</evidence>
<evidence type="ECO:0000259" key="3">
    <source>
        <dbReference type="Pfam" id="PF07687"/>
    </source>
</evidence>
<sequence>MENLGLEPEEAKAGILGSDNEQGLDDQTWDLAGHLVGIDSSDPGAYEGRIEGWIKEWLIKKIQTTGGSMAGQIGLKEKEVLPGRFNLMARIPGKSGKPGLTYICHMDTVMLGDGWNKDTPALGAVVSQADGAKRLYGRGACDMKSGLACALAAFARAVELVGKEGQLPDRTFTFIGTVDEEDFMRGVEQAIQDGWVSEEDWILDTEPTDGQIQVAHKGRTWFELTMDGITAHASNPWKGADAIAAMAEAVSYIRKSIAACPPHHDLGVSTVTFGQITGGYRPYVVPDTCKVWIDMRLVPPTDTRAADRIVKQAIELAQQEIPGVKGRYAITGDRPYVEKDDGSLLLKHLKQACDQVTGKDTVIGAFNGYTDTAVIAGALGNHNCMSYGPGSLELAHKPNEYVPYEDVSRCRRVLWRLVEQVVF</sequence>
<dbReference type="EMBL" id="JAKNGE010000014">
    <property type="protein sequence ID" value="MCG4746316.1"/>
    <property type="molecule type" value="Genomic_DNA"/>
</dbReference>
<dbReference type="InterPro" id="IPR050072">
    <property type="entry name" value="Peptidase_M20A"/>
</dbReference>
<dbReference type="InterPro" id="IPR002933">
    <property type="entry name" value="Peptidase_M20"/>
</dbReference>
<dbReference type="Gene3D" id="3.30.70.360">
    <property type="match status" value="1"/>
</dbReference>
<reference evidence="5 6" key="1">
    <citation type="journal article" date="2020" name="Cell Host Microbe">
        <title>Functional and Genomic Variation between Human-Derived Isolates of Lachnospiraceae Reveals Inter- and Intra-Species Diversity.</title>
        <authorList>
            <person name="Sorbara M.T."/>
            <person name="Littmann E.R."/>
            <person name="Fontana E."/>
            <person name="Moody T.U."/>
            <person name="Kohout C.E."/>
            <person name="Gjonbalaj M."/>
            <person name="Eaton V."/>
            <person name="Seok R."/>
            <person name="Leiner I.M."/>
            <person name="Pamer E.G."/>
        </authorList>
    </citation>
    <scope>NUCLEOTIDE SEQUENCE [LARGE SCALE GENOMIC DNA]</scope>
    <source>
        <strain evidence="5 6">MSK.1.17</strain>
    </source>
</reference>
<keyword evidence="1" id="KW-0479">Metal-binding</keyword>
<dbReference type="CDD" id="cd08659">
    <property type="entry name" value="M20_ArgE_DapE-like"/>
    <property type="match status" value="1"/>
</dbReference>
<dbReference type="PANTHER" id="PTHR43808">
    <property type="entry name" value="ACETYLORNITHINE DEACETYLASE"/>
    <property type="match status" value="1"/>
</dbReference>
<dbReference type="Gene3D" id="3.40.630.10">
    <property type="entry name" value="Zn peptidases"/>
    <property type="match status" value="1"/>
</dbReference>
<gene>
    <name evidence="5" type="ORF">G5B36_23550</name>
    <name evidence="4" type="ORF">L0N08_12905</name>
</gene>
<reference evidence="5" key="2">
    <citation type="submission" date="2020-02" db="EMBL/GenBank/DDBJ databases">
        <authorList>
            <person name="Littmann E."/>
            <person name="Sorbara M."/>
        </authorList>
    </citation>
    <scope>NUCLEOTIDE SEQUENCE</scope>
    <source>
        <strain evidence="5">MSK.1.17</strain>
    </source>
</reference>
<proteinExistence type="predicted"/>
<dbReference type="EMBL" id="JAAITT010000045">
    <property type="protein sequence ID" value="NSJ51656.1"/>
    <property type="molecule type" value="Genomic_DNA"/>
</dbReference>
<dbReference type="Proteomes" id="UP001299608">
    <property type="component" value="Unassembled WGS sequence"/>
</dbReference>
<protein>
    <submittedName>
        <fullName evidence="4">M20 family metallopeptidase</fullName>
    </submittedName>
</protein>
<dbReference type="GO" id="GO:0046872">
    <property type="term" value="F:metal ion binding"/>
    <property type="evidence" value="ECO:0007669"/>
    <property type="project" value="UniProtKB-KW"/>
</dbReference>
<dbReference type="SUPFAM" id="SSF53187">
    <property type="entry name" value="Zn-dependent exopeptidases"/>
    <property type="match status" value="1"/>
</dbReference>
<dbReference type="RefSeq" id="WP_165642893.1">
    <property type="nucleotide sequence ID" value="NZ_JAAITT010000045.1"/>
</dbReference>
<accession>A0AAW5BQ44</accession>
<evidence type="ECO:0000256" key="1">
    <source>
        <dbReference type="ARBA" id="ARBA00022723"/>
    </source>
</evidence>
<reference evidence="4" key="3">
    <citation type="submission" date="2022-01" db="EMBL/GenBank/DDBJ databases">
        <title>Collection of gut derived symbiotic bacterial strains cultured from healthy donors.</title>
        <authorList>
            <person name="Lin H."/>
            <person name="Kohout C."/>
            <person name="Waligurski E."/>
            <person name="Pamer E.G."/>
        </authorList>
    </citation>
    <scope>NUCLEOTIDE SEQUENCE</scope>
    <source>
        <strain evidence="4">DFI.6.55</strain>
    </source>
</reference>
<dbReference type="AlphaFoldDB" id="A0AAW5BQ44"/>
<dbReference type="PANTHER" id="PTHR43808:SF32">
    <property type="entry name" value="ARGE_DAPE-RELATED DEACYLASE"/>
    <property type="match status" value="1"/>
</dbReference>
<evidence type="ECO:0000313" key="7">
    <source>
        <dbReference type="Proteomes" id="UP001299608"/>
    </source>
</evidence>
<comment type="caution">
    <text evidence="4">The sequence shown here is derived from an EMBL/GenBank/DDBJ whole genome shotgun (WGS) entry which is preliminary data.</text>
</comment>
<dbReference type="Pfam" id="PF07687">
    <property type="entry name" value="M20_dimer"/>
    <property type="match status" value="1"/>
</dbReference>
<evidence type="ECO:0000313" key="5">
    <source>
        <dbReference type="EMBL" id="NSJ51656.1"/>
    </source>
</evidence>
<organism evidence="4 7">
    <name type="scientific">Enterocloster aldenensis</name>
    <dbReference type="NCBI Taxonomy" id="358742"/>
    <lineage>
        <taxon>Bacteria</taxon>
        <taxon>Bacillati</taxon>
        <taxon>Bacillota</taxon>
        <taxon>Clostridia</taxon>
        <taxon>Lachnospirales</taxon>
        <taxon>Lachnospiraceae</taxon>
        <taxon>Enterocloster</taxon>
    </lineage>
</organism>
<keyword evidence="2" id="KW-0378">Hydrolase</keyword>
<dbReference type="GO" id="GO:0016787">
    <property type="term" value="F:hydrolase activity"/>
    <property type="evidence" value="ECO:0007669"/>
    <property type="project" value="UniProtKB-KW"/>
</dbReference>
<evidence type="ECO:0000313" key="4">
    <source>
        <dbReference type="EMBL" id="MCG4746316.1"/>
    </source>
</evidence>
<dbReference type="SUPFAM" id="SSF55031">
    <property type="entry name" value="Bacterial exopeptidase dimerisation domain"/>
    <property type="match status" value="1"/>
</dbReference>
<dbReference type="InterPro" id="IPR036264">
    <property type="entry name" value="Bact_exopeptidase_dim_dom"/>
</dbReference>
<dbReference type="InterPro" id="IPR011650">
    <property type="entry name" value="Peptidase_M20_dimer"/>
</dbReference>